<dbReference type="Proteomes" id="UP000054549">
    <property type="component" value="Unassembled WGS sequence"/>
</dbReference>
<organism evidence="2 3">
    <name type="scientific">Amanita muscaria (strain Koide BX008)</name>
    <dbReference type="NCBI Taxonomy" id="946122"/>
    <lineage>
        <taxon>Eukaryota</taxon>
        <taxon>Fungi</taxon>
        <taxon>Dikarya</taxon>
        <taxon>Basidiomycota</taxon>
        <taxon>Agaricomycotina</taxon>
        <taxon>Agaricomycetes</taxon>
        <taxon>Agaricomycetidae</taxon>
        <taxon>Agaricales</taxon>
        <taxon>Pluteineae</taxon>
        <taxon>Amanitaceae</taxon>
        <taxon>Amanita</taxon>
    </lineage>
</organism>
<dbReference type="EMBL" id="KN819061">
    <property type="protein sequence ID" value="KIL53982.1"/>
    <property type="molecule type" value="Genomic_DNA"/>
</dbReference>
<sequence length="204" mass="22424">MPALELKSHTSAPVRIAVKEEAREAYTNLQAGISVDPRGGTTSSNNARKRKRLSLEEQVPDVEFNGATASDNELSPPFLPQSDPSPSASNPNPSLSFQDTTYNESDNENETPPIDSNLPTEQEQNNDHVNSSDPLPKAQLSNLQLAQEMIQNVQDARLEDDIADEDLLASLRNPPKDDVKITPLMRFCLKVFLSLSAACSIRRI</sequence>
<evidence type="ECO:0000313" key="3">
    <source>
        <dbReference type="Proteomes" id="UP000054549"/>
    </source>
</evidence>
<feature type="compositionally biased region" description="Polar residues" evidence="1">
    <location>
        <begin position="117"/>
        <end position="136"/>
    </location>
</feature>
<protein>
    <submittedName>
        <fullName evidence="2">Uncharacterized protein</fullName>
    </submittedName>
</protein>
<dbReference type="AlphaFoldDB" id="A0A0C2VYQ8"/>
<reference evidence="2 3" key="1">
    <citation type="submission" date="2014-04" db="EMBL/GenBank/DDBJ databases">
        <title>Evolutionary Origins and Diversification of the Mycorrhizal Mutualists.</title>
        <authorList>
            <consortium name="DOE Joint Genome Institute"/>
            <consortium name="Mycorrhizal Genomics Consortium"/>
            <person name="Kohler A."/>
            <person name="Kuo A."/>
            <person name="Nagy L.G."/>
            <person name="Floudas D."/>
            <person name="Copeland A."/>
            <person name="Barry K.W."/>
            <person name="Cichocki N."/>
            <person name="Veneault-Fourrey C."/>
            <person name="LaButti K."/>
            <person name="Lindquist E.A."/>
            <person name="Lipzen A."/>
            <person name="Lundell T."/>
            <person name="Morin E."/>
            <person name="Murat C."/>
            <person name="Riley R."/>
            <person name="Ohm R."/>
            <person name="Sun H."/>
            <person name="Tunlid A."/>
            <person name="Henrissat B."/>
            <person name="Grigoriev I.V."/>
            <person name="Hibbett D.S."/>
            <person name="Martin F."/>
        </authorList>
    </citation>
    <scope>NUCLEOTIDE SEQUENCE [LARGE SCALE GENOMIC DNA]</scope>
    <source>
        <strain evidence="2 3">Koide BX008</strain>
    </source>
</reference>
<dbReference type="HOGENOM" id="CLU_1342940_0_0_1"/>
<accession>A0A0C2VYQ8</accession>
<proteinExistence type="predicted"/>
<feature type="region of interest" description="Disordered" evidence="1">
    <location>
        <begin position="28"/>
        <end position="136"/>
    </location>
</feature>
<keyword evidence="3" id="KW-1185">Reference proteome</keyword>
<gene>
    <name evidence="2" type="ORF">M378DRAFT_1065017</name>
</gene>
<name>A0A0C2VYQ8_AMAMK</name>
<dbReference type="InParanoid" id="A0A0C2VYQ8"/>
<evidence type="ECO:0000313" key="2">
    <source>
        <dbReference type="EMBL" id="KIL53982.1"/>
    </source>
</evidence>
<feature type="compositionally biased region" description="Low complexity" evidence="1">
    <location>
        <begin position="80"/>
        <end position="96"/>
    </location>
</feature>
<evidence type="ECO:0000256" key="1">
    <source>
        <dbReference type="SAM" id="MobiDB-lite"/>
    </source>
</evidence>